<accession>E3ZMH4</accession>
<proteinExistence type="predicted"/>
<sequence>MGFRDTVDSYYLEDDESIIIECSDGEQTTFQLESGAVK</sequence>
<evidence type="ECO:0000313" key="1">
    <source>
        <dbReference type="EMBL" id="EFS01178.1"/>
    </source>
</evidence>
<name>E3ZMH4_LISSE</name>
<reference evidence="1" key="1">
    <citation type="journal article" date="2010" name="Microbiol. Resour. Announc.">
        <title>Comparative genomics of the bacterial genus Listeria: Genome evolution is characterized by limited gene acquisition and limited gene loss.</title>
        <authorList>
            <person name="den Bakker H.C."/>
            <person name="Cummings C.A."/>
            <person name="Ferreira V."/>
            <person name="Vatta P."/>
            <person name="Orsi R.H."/>
            <person name="Degoricija L."/>
            <person name="Barker M."/>
            <person name="Petrauskene O."/>
            <person name="Furtado M.R."/>
            <person name="Wiedmann M."/>
        </authorList>
    </citation>
    <scope>NUCLEOTIDE SEQUENCE [LARGE SCALE GENOMIC DNA]</scope>
    <source>
        <strain evidence="1">FSL N1-067</strain>
    </source>
</reference>
<comment type="caution">
    <text evidence="1">The sequence shown here is derived from an EMBL/GenBank/DDBJ whole genome shotgun (WGS) entry which is preliminary data.</text>
</comment>
<dbReference type="Proteomes" id="UP000004302">
    <property type="component" value="Chromosome"/>
</dbReference>
<dbReference type="AlphaFoldDB" id="E3ZMH4"/>
<protein>
    <submittedName>
        <fullName evidence="1">Uncharacterized protein</fullName>
    </submittedName>
</protein>
<dbReference type="EMBL" id="ADXJ01000239">
    <property type="protein sequence ID" value="EFS01178.1"/>
    <property type="molecule type" value="Genomic_DNA"/>
</dbReference>
<dbReference type="HOGENOM" id="CLU_3329683_0_0_9"/>
<dbReference type="PATRIC" id="fig|702453.3.peg.498"/>
<organism evidence="1">
    <name type="scientific">Listeria seeligeri FSL N1-067</name>
    <dbReference type="NCBI Taxonomy" id="702453"/>
    <lineage>
        <taxon>Bacteria</taxon>
        <taxon>Bacillati</taxon>
        <taxon>Bacillota</taxon>
        <taxon>Bacilli</taxon>
        <taxon>Bacillales</taxon>
        <taxon>Listeriaceae</taxon>
        <taxon>Listeria</taxon>
    </lineage>
</organism>
<gene>
    <name evidence="1" type="ORF">NT03LS_0626</name>
</gene>